<evidence type="ECO:0000256" key="3">
    <source>
        <dbReference type="PROSITE-ProRule" id="PRU00035"/>
    </source>
</evidence>
<keyword evidence="8" id="KW-1185">Reference proteome</keyword>
<evidence type="ECO:0000256" key="2">
    <source>
        <dbReference type="ARBA" id="ARBA00023117"/>
    </source>
</evidence>
<keyword evidence="2 3" id="KW-0103">Bromodomain</keyword>
<gene>
    <name evidence="7" type="ORF">V1264_006636</name>
</gene>
<dbReference type="Gene3D" id="1.20.1270.220">
    <property type="match status" value="1"/>
</dbReference>
<dbReference type="InterPro" id="IPR027353">
    <property type="entry name" value="NET_dom"/>
</dbReference>
<feature type="compositionally biased region" description="Low complexity" evidence="4">
    <location>
        <begin position="233"/>
        <end position="249"/>
    </location>
</feature>
<organism evidence="7 8">
    <name type="scientific">Littorina saxatilis</name>
    <dbReference type="NCBI Taxonomy" id="31220"/>
    <lineage>
        <taxon>Eukaryota</taxon>
        <taxon>Metazoa</taxon>
        <taxon>Spiralia</taxon>
        <taxon>Lophotrochozoa</taxon>
        <taxon>Mollusca</taxon>
        <taxon>Gastropoda</taxon>
        <taxon>Caenogastropoda</taxon>
        <taxon>Littorinimorpha</taxon>
        <taxon>Littorinoidea</taxon>
        <taxon>Littorinidae</taxon>
        <taxon>Littorina</taxon>
    </lineage>
</organism>
<comment type="caution">
    <text evidence="7">The sequence shown here is derived from an EMBL/GenBank/DDBJ whole genome shotgun (WGS) entry which is preliminary data.</text>
</comment>
<dbReference type="CDD" id="cd05498">
    <property type="entry name" value="Bromo_Brdt_II_like"/>
    <property type="match status" value="1"/>
</dbReference>
<name>A0AAN9G4Q5_9CAEN</name>
<evidence type="ECO:0000256" key="4">
    <source>
        <dbReference type="SAM" id="MobiDB-lite"/>
    </source>
</evidence>
<dbReference type="InterPro" id="IPR018359">
    <property type="entry name" value="Bromodomain_CS"/>
</dbReference>
<feature type="compositionally biased region" description="Basic and acidic residues" evidence="4">
    <location>
        <begin position="618"/>
        <end position="629"/>
    </location>
</feature>
<dbReference type="GO" id="GO:0005634">
    <property type="term" value="C:nucleus"/>
    <property type="evidence" value="ECO:0007669"/>
    <property type="project" value="TreeGrafter"/>
</dbReference>
<dbReference type="GO" id="GO:0000785">
    <property type="term" value="C:chromatin"/>
    <property type="evidence" value="ECO:0007669"/>
    <property type="project" value="TreeGrafter"/>
</dbReference>
<dbReference type="Pfam" id="PF17035">
    <property type="entry name" value="BET"/>
    <property type="match status" value="1"/>
</dbReference>
<feature type="region of interest" description="Disordered" evidence="4">
    <location>
        <begin position="183"/>
        <end position="291"/>
    </location>
</feature>
<dbReference type="InterPro" id="IPR043508">
    <property type="entry name" value="Bromo_Brdt_I"/>
</dbReference>
<feature type="region of interest" description="Disordered" evidence="4">
    <location>
        <begin position="1"/>
        <end position="70"/>
    </location>
</feature>
<dbReference type="InterPro" id="IPR031354">
    <property type="entry name" value="BRD4_CDT"/>
</dbReference>
<feature type="compositionally biased region" description="Basic residues" evidence="4">
    <location>
        <begin position="661"/>
        <end position="682"/>
    </location>
</feature>
<feature type="region of interest" description="Disordered" evidence="4">
    <location>
        <begin position="587"/>
        <end position="712"/>
    </location>
</feature>
<dbReference type="Gene3D" id="1.20.920.10">
    <property type="entry name" value="Bromodomain-like"/>
    <property type="match status" value="2"/>
</dbReference>
<feature type="region of interest" description="Disordered" evidence="4">
    <location>
        <begin position="776"/>
        <end position="1063"/>
    </location>
</feature>
<feature type="region of interest" description="Disordered" evidence="4">
    <location>
        <begin position="358"/>
        <end position="385"/>
    </location>
</feature>
<evidence type="ECO:0000259" key="6">
    <source>
        <dbReference type="PROSITE" id="PS51525"/>
    </source>
</evidence>
<feature type="region of interest" description="Disordered" evidence="4">
    <location>
        <begin position="1109"/>
        <end position="1349"/>
    </location>
</feature>
<feature type="domain" description="NET" evidence="6">
    <location>
        <begin position="700"/>
        <end position="782"/>
    </location>
</feature>
<feature type="domain" description="Bromo" evidence="5">
    <location>
        <begin position="434"/>
        <end position="506"/>
    </location>
</feature>
<accession>A0AAN9G4Q5</accession>
<dbReference type="FunFam" id="1.20.1270.220:FF:000001">
    <property type="entry name" value="bromodomain-containing protein 2 isoform X1"/>
    <property type="match status" value="1"/>
</dbReference>
<dbReference type="PROSITE" id="PS50014">
    <property type="entry name" value="BROMODOMAIN_2"/>
    <property type="match status" value="2"/>
</dbReference>
<proteinExistence type="predicted"/>
<feature type="compositionally biased region" description="Low complexity" evidence="4">
    <location>
        <begin position="891"/>
        <end position="939"/>
    </location>
</feature>
<dbReference type="SUPFAM" id="SSF47370">
    <property type="entry name" value="Bromodomain"/>
    <property type="match status" value="2"/>
</dbReference>
<feature type="compositionally biased region" description="Low complexity" evidence="4">
    <location>
        <begin position="979"/>
        <end position="991"/>
    </location>
</feature>
<dbReference type="InterPro" id="IPR050935">
    <property type="entry name" value="Bromo_chromatin_reader"/>
</dbReference>
<feature type="compositionally biased region" description="Basic residues" evidence="4">
    <location>
        <begin position="188"/>
        <end position="197"/>
    </location>
</feature>
<feature type="compositionally biased region" description="Low complexity" evidence="4">
    <location>
        <begin position="198"/>
        <end position="224"/>
    </location>
</feature>
<feature type="compositionally biased region" description="Acidic residues" evidence="4">
    <location>
        <begin position="554"/>
        <end position="567"/>
    </location>
</feature>
<feature type="compositionally biased region" description="Low complexity" evidence="4">
    <location>
        <begin position="832"/>
        <end position="857"/>
    </location>
</feature>
<dbReference type="PROSITE" id="PS00633">
    <property type="entry name" value="BROMODOMAIN_1"/>
    <property type="match status" value="2"/>
</dbReference>
<keyword evidence="1" id="KW-0677">Repeat</keyword>
<feature type="compositionally biased region" description="Polar residues" evidence="4">
    <location>
        <begin position="11"/>
        <end position="23"/>
    </location>
</feature>
<dbReference type="InterPro" id="IPR038336">
    <property type="entry name" value="NET_sf"/>
</dbReference>
<protein>
    <recommendedName>
        <fullName evidence="9">Bromodomain-containing protein 2</fullName>
    </recommendedName>
</protein>
<dbReference type="CDD" id="cd05497">
    <property type="entry name" value="Bromo_Brdt_I_like"/>
    <property type="match status" value="1"/>
</dbReference>
<feature type="compositionally biased region" description="Polar residues" evidence="4">
    <location>
        <begin position="61"/>
        <end position="70"/>
    </location>
</feature>
<sequence>MDPKSHPALQGYQQKVPNVNAGSNGDMKSPSKMDNSVYDFDNHASEDDEPVAKPGSLGAGPSSQQGRSRGRLTNQLSYLLKKVLYPLWKHHYAWPFHVPVDADKLHLKDYHKIIKQPMDLGSIKRKLEGSQYWSAKECVQDFNTMFTNCYVYNQPGDDITVMAQELEKLFLLKVAKMPTEEIEVTKSGKQKGAKKGAKGAAARAAAATKLRRSTSLTTPGTSPGVAAPPSLESFSNNMESGGESSSPPSLTAALTGKLPSNSNSTSQTQTAYSPPSSMSSNPYGAGSSAMSLNPSVDLESVQPAISEHQVIPPAQPTKTRKGVKRKADTTTPSAYANEMAPLDYGDQSFEQEKINTHAHPTPARRESVRQIKKPKRDLPEEQGTPVSTMVNSHLLTPSETCTLQAQGSSKKQKGKLSEQLKYCAQIVKELHTKKHQTIAWPFLKPVDADALGLKDYFTVIKKPMDLGTVKSKMERRDYNTPKEFEQDMRLIFSNCYRYNAPDTDVVIMARKLQDVFELKFAKMPEEPAHTDPTPPPSVSGMVKGEDVEQSMLTSEEESDNQDDGTISEEEREKRIKELQQLLSSTQEELAALTKEHLEKMKERREKQVKLKKRKKKEKKEVFDFKKETAEVVPPPPIMPSLPNSAVPSAPPSGALVDTPKPKKNKKPKSPRSKRPSSRKTSKAKVSTAGSQALPGLPTFDSEDEDNVKPMSYDEKRQLSLDINKLPGDKLGRVVHIIQTREASLRNSNPDEIEIDFETLKPSTLRELEKYVLSCLKKKPRKPYTKRQSNKPKEVAQQEKKQELESRLRGVQEQLGQTVKKPNKKGDGGDANAGGRLSASSSSSSGSDSSSASSSSESSESESETETPSPKKKKGGGGGPDNKRWAETKNGTAAVPPVTTAPVTTATAHHPPASVNNNNKTTTSSATSTLPPQPSTRSSPRVPPTSAPSSANYPPSYPTIMDAGLGIPLSPPRGVHSESESSNFDNSFSPESGVGKASATGRPSTHTSLPPQPARPTAMATAKPQPLPGAKLPSAVPPAMGANSKVSPPPSIAAPMAAAPTSHLEAELARNHQPDNFLTNMASRVPPMTTAPPPVILPLSADMDDLDFFLGGHDSISPPPAPVVSSPTKPAPPAPPGATVSAHGVGISYGVGSGPVSNPAPPVTPVSEPKRPPAKTPHSSAPKSKLKNAESWGSLSSTPTSQARMPVASRTLPDANDTFAQFRKQAKEKEERERAMQRQEAYRRQQREQQEKERLRLEQERQKEREENEALNRVVHQRQRQEHFPPPVQQPLDDIQMQAPPVIKPQEKPSGVPLSREEQRRREQERRRRMVNPIDMNAQSELMATFEEML</sequence>
<dbReference type="GO" id="GO:0006355">
    <property type="term" value="P:regulation of DNA-templated transcription"/>
    <property type="evidence" value="ECO:0007669"/>
    <property type="project" value="TreeGrafter"/>
</dbReference>
<feature type="compositionally biased region" description="Basic and acidic residues" evidence="4">
    <location>
        <begin position="790"/>
        <end position="809"/>
    </location>
</feature>
<evidence type="ECO:0008006" key="9">
    <source>
        <dbReference type="Google" id="ProtNLM"/>
    </source>
</evidence>
<dbReference type="PROSITE" id="PS51525">
    <property type="entry name" value="NET"/>
    <property type="match status" value="1"/>
</dbReference>
<dbReference type="FunFam" id="1.20.920.10:FF:000003">
    <property type="entry name" value="Bromodomain-containing protein 2"/>
    <property type="match status" value="1"/>
</dbReference>
<dbReference type="InterPro" id="IPR001487">
    <property type="entry name" value="Bromodomain"/>
</dbReference>
<feature type="compositionally biased region" description="Basic and acidic residues" evidence="4">
    <location>
        <begin position="593"/>
        <end position="608"/>
    </location>
</feature>
<feature type="domain" description="Bromo" evidence="5">
    <location>
        <begin position="88"/>
        <end position="160"/>
    </location>
</feature>
<feature type="compositionally biased region" description="Low complexity" evidence="4">
    <location>
        <begin position="260"/>
        <end position="282"/>
    </location>
</feature>
<dbReference type="Proteomes" id="UP001374579">
    <property type="component" value="Unassembled WGS sequence"/>
</dbReference>
<dbReference type="FunFam" id="1.20.920.10:FF:000002">
    <property type="entry name" value="Bromodomain-containing protein 4"/>
    <property type="match status" value="1"/>
</dbReference>
<dbReference type="PRINTS" id="PR00503">
    <property type="entry name" value="BROMODOMAIN"/>
</dbReference>
<dbReference type="InterPro" id="IPR036427">
    <property type="entry name" value="Bromodomain-like_sf"/>
</dbReference>
<feature type="compositionally biased region" description="Basic and acidic residues" evidence="4">
    <location>
        <begin position="1314"/>
        <end position="1325"/>
    </location>
</feature>
<dbReference type="EMBL" id="JBAMIC010000018">
    <property type="protein sequence ID" value="KAK7095191.1"/>
    <property type="molecule type" value="Genomic_DNA"/>
</dbReference>
<dbReference type="SMART" id="SM00297">
    <property type="entry name" value="BROMO"/>
    <property type="match status" value="2"/>
</dbReference>
<feature type="compositionally biased region" description="Basic residues" evidence="4">
    <location>
        <begin position="776"/>
        <end position="789"/>
    </location>
</feature>
<feature type="compositionally biased region" description="Polar residues" evidence="4">
    <location>
        <begin position="1190"/>
        <end position="1202"/>
    </location>
</feature>
<dbReference type="GO" id="GO:0006338">
    <property type="term" value="P:chromatin remodeling"/>
    <property type="evidence" value="ECO:0007669"/>
    <property type="project" value="TreeGrafter"/>
</dbReference>
<feature type="region of interest" description="Disordered" evidence="4">
    <location>
        <begin position="524"/>
        <end position="570"/>
    </location>
</feature>
<evidence type="ECO:0000313" key="7">
    <source>
        <dbReference type="EMBL" id="KAK7095191.1"/>
    </source>
</evidence>
<dbReference type="Pfam" id="PF00439">
    <property type="entry name" value="Bromodomain"/>
    <property type="match status" value="2"/>
</dbReference>
<dbReference type="PANTHER" id="PTHR22880:SF225">
    <property type="entry name" value="BROMODOMAIN-CONTAINING PROTEIN BET-1-RELATED"/>
    <property type="match status" value="1"/>
</dbReference>
<evidence type="ECO:0000256" key="1">
    <source>
        <dbReference type="ARBA" id="ARBA00022737"/>
    </source>
</evidence>
<evidence type="ECO:0000313" key="8">
    <source>
        <dbReference type="Proteomes" id="UP001374579"/>
    </source>
</evidence>
<reference evidence="7 8" key="1">
    <citation type="submission" date="2024-02" db="EMBL/GenBank/DDBJ databases">
        <title>Chromosome-scale genome assembly of the rough periwinkle Littorina saxatilis.</title>
        <authorList>
            <person name="De Jode A."/>
            <person name="Faria R."/>
            <person name="Formenti G."/>
            <person name="Sims Y."/>
            <person name="Smith T.P."/>
            <person name="Tracey A."/>
            <person name="Wood J.M.D."/>
            <person name="Zagrodzka Z.B."/>
            <person name="Johannesson K."/>
            <person name="Butlin R.K."/>
            <person name="Leder E.H."/>
        </authorList>
    </citation>
    <scope>NUCLEOTIDE SEQUENCE [LARGE SCALE GENOMIC DNA]</scope>
    <source>
        <strain evidence="7">Snail1</strain>
        <tissue evidence="7">Muscle</tissue>
    </source>
</reference>
<feature type="compositionally biased region" description="Basic and acidic residues" evidence="4">
    <location>
        <begin position="1224"/>
        <end position="1269"/>
    </location>
</feature>
<dbReference type="Pfam" id="PF17105">
    <property type="entry name" value="BRD4_CDT"/>
    <property type="match status" value="1"/>
</dbReference>
<evidence type="ECO:0000259" key="5">
    <source>
        <dbReference type="PROSITE" id="PS50014"/>
    </source>
</evidence>
<dbReference type="InterPro" id="IPR043509">
    <property type="entry name" value="Bromo_Brdt_II"/>
</dbReference>
<dbReference type="PANTHER" id="PTHR22880">
    <property type="entry name" value="FALZ-RELATED BROMODOMAIN-CONTAINING PROTEINS"/>
    <property type="match status" value="1"/>
</dbReference>